<dbReference type="PANTHER" id="PTHR33988">
    <property type="entry name" value="ENDORIBONUCLEASE MAZF-RELATED"/>
    <property type="match status" value="1"/>
</dbReference>
<dbReference type="InterPro" id="IPR003477">
    <property type="entry name" value="PemK-like"/>
</dbReference>
<feature type="compositionally biased region" description="Basic residues" evidence="1">
    <location>
        <begin position="103"/>
        <end position="112"/>
    </location>
</feature>
<protein>
    <submittedName>
        <fullName evidence="2">Endoribonuclease MazF</fullName>
        <ecNumber evidence="2">3.1.27.-</ecNumber>
    </submittedName>
</protein>
<dbReference type="GO" id="GO:0004521">
    <property type="term" value="F:RNA endonuclease activity"/>
    <property type="evidence" value="ECO:0007669"/>
    <property type="project" value="TreeGrafter"/>
</dbReference>
<dbReference type="SUPFAM" id="SSF50118">
    <property type="entry name" value="Cell growth inhibitor/plasmid maintenance toxic component"/>
    <property type="match status" value="1"/>
</dbReference>
<feature type="compositionally biased region" description="Pro residues" evidence="1">
    <location>
        <begin position="113"/>
        <end position="122"/>
    </location>
</feature>
<dbReference type="Gene3D" id="2.30.30.110">
    <property type="match status" value="1"/>
</dbReference>
<proteinExistence type="predicted"/>
<dbReference type="Pfam" id="PF02452">
    <property type="entry name" value="PemK_toxin"/>
    <property type="match status" value="1"/>
</dbReference>
<sequence>MASYVPEAGDVVWLEFDPQAGHEQAGHRPALVLSPARYNGMRGMMICCPMTSRIKGYPFEVIATQDPPSAILSDQVKSLDWRARRARRHGAVTPAVLADVRPRSRPSSRFRPTRPPSAPCRW</sequence>
<dbReference type="GO" id="GO:0016075">
    <property type="term" value="P:rRNA catabolic process"/>
    <property type="evidence" value="ECO:0007669"/>
    <property type="project" value="TreeGrafter"/>
</dbReference>
<dbReference type="EC" id="3.1.27.-" evidence="2"/>
<organism evidence="2">
    <name type="scientific">Phenylobacterium glaciei</name>
    <dbReference type="NCBI Taxonomy" id="2803784"/>
    <lineage>
        <taxon>Bacteria</taxon>
        <taxon>Pseudomonadati</taxon>
        <taxon>Pseudomonadota</taxon>
        <taxon>Alphaproteobacteria</taxon>
        <taxon>Caulobacterales</taxon>
        <taxon>Caulobacteraceae</taxon>
        <taxon>Phenylobacterium</taxon>
    </lineage>
</organism>
<feature type="region of interest" description="Disordered" evidence="1">
    <location>
        <begin position="100"/>
        <end position="122"/>
    </location>
</feature>
<dbReference type="GO" id="GO:0003677">
    <property type="term" value="F:DNA binding"/>
    <property type="evidence" value="ECO:0007669"/>
    <property type="project" value="InterPro"/>
</dbReference>
<evidence type="ECO:0000256" key="1">
    <source>
        <dbReference type="SAM" id="MobiDB-lite"/>
    </source>
</evidence>
<name>A0A974P1K9_9CAUL</name>
<dbReference type="PANTHER" id="PTHR33988:SF3">
    <property type="entry name" value="ENDORIBONUCLEASE TOXIN CHPB-RELATED"/>
    <property type="match status" value="1"/>
</dbReference>
<dbReference type="GO" id="GO:0006402">
    <property type="term" value="P:mRNA catabolic process"/>
    <property type="evidence" value="ECO:0007669"/>
    <property type="project" value="TreeGrafter"/>
</dbReference>
<dbReference type="GO" id="GO:0016787">
    <property type="term" value="F:hydrolase activity"/>
    <property type="evidence" value="ECO:0007669"/>
    <property type="project" value="UniProtKB-KW"/>
</dbReference>
<reference evidence="2" key="1">
    <citation type="submission" date="2021-01" db="EMBL/GenBank/DDBJ databases">
        <title>Genome sequence of Phenylobacterium sp. 20VBR1 isolated from a valley glaceir, Ny-Alesund, Svalbard.</title>
        <authorList>
            <person name="Thomas F.A."/>
            <person name="Krishnan K.P."/>
            <person name="Sinha R.K."/>
        </authorList>
    </citation>
    <scope>NUCLEOTIDE SEQUENCE</scope>
    <source>
        <strain evidence="2">20VBR1</strain>
    </source>
</reference>
<accession>A0A974P1K9</accession>
<dbReference type="AlphaFoldDB" id="A0A974P1K9"/>
<dbReference type="NCBIfam" id="NF007386">
    <property type="entry name" value="PRK09907.1"/>
    <property type="match status" value="1"/>
</dbReference>
<evidence type="ECO:0000313" key="2">
    <source>
        <dbReference type="EMBL" id="QQZ49284.1"/>
    </source>
</evidence>
<dbReference type="EMBL" id="CP068570">
    <property type="protein sequence ID" value="QQZ49284.1"/>
    <property type="molecule type" value="Genomic_DNA"/>
</dbReference>
<gene>
    <name evidence="2" type="primary">mazF</name>
    <name evidence="2" type="ORF">JKL49_19640</name>
</gene>
<dbReference type="InterPro" id="IPR011067">
    <property type="entry name" value="Plasmid_toxin/cell-grow_inhib"/>
</dbReference>
<keyword evidence="2" id="KW-0378">Hydrolase</keyword>